<reference evidence="3" key="1">
    <citation type="journal article" date="2023" name="IMA Fungus">
        <title>Comparative genomic study of the Penicillium genus elucidates a diverse pangenome and 15 lateral gene transfer events.</title>
        <authorList>
            <person name="Petersen C."/>
            <person name="Sorensen T."/>
            <person name="Nielsen M.R."/>
            <person name="Sondergaard T.E."/>
            <person name="Sorensen J.L."/>
            <person name="Fitzpatrick D.A."/>
            <person name="Frisvad J.C."/>
            <person name="Nielsen K.L."/>
        </authorList>
    </citation>
    <scope>NUCLEOTIDE SEQUENCE</scope>
    <source>
        <strain evidence="3">IBT 17514</strain>
    </source>
</reference>
<comment type="caution">
    <text evidence="3">The sequence shown here is derived from an EMBL/GenBank/DDBJ whole genome shotgun (WGS) entry which is preliminary data.</text>
</comment>
<dbReference type="GO" id="GO:0031048">
    <property type="term" value="P:regulatory ncRNA-mediated heterochromatin formation"/>
    <property type="evidence" value="ECO:0007669"/>
    <property type="project" value="TreeGrafter"/>
</dbReference>
<proteinExistence type="predicted"/>
<accession>A0AAD6MQ90</accession>
<keyword evidence="4" id="KW-1185">Reference proteome</keyword>
<feature type="domain" description="Arb2" evidence="2">
    <location>
        <begin position="15"/>
        <end position="298"/>
    </location>
</feature>
<feature type="region of interest" description="Disordered" evidence="1">
    <location>
        <begin position="388"/>
        <end position="440"/>
    </location>
</feature>
<sequence length="440" mass="50092">MYVYRNEDLPPDPTFPVDLKGLGYFLNDRDQIRQIDNPQEGFKYKVNRNDRFNIKHREAINECIRPVVLERLKNAGMEVVYLPLCSAPNDTTVPILVSKDIANKSRIIVFCGEPSQDLGIWAYRSIHEGINYGSAVNLTKAVLGEKMDNDVGLIIANTGQLIWHCASERAVTQQTWLASPRPYGNWGQPTMSWRNKIPHNNDWTQHVQYVFKKVLWPYVNGKKTRIDIIGMSEGGLAAVKYLQADWHVWQPYISGICLGDPQQTTYSDLDMGTIGDPLSFTSFIASRCRAYVLSSEPLGTTQAGYRLHGCNCYSSGESLNSECIIPAAWKHMLQWLDTLYKDPEHSEHVMLCADDMDDQMRREIEEQAMDHEEDTEAKDLEWKQELEAAAKLKDDAPKNDAPDNQIKQDENVKNDEEPVEEPVDISQKLENLKVVDTNVA</sequence>
<reference evidence="3" key="2">
    <citation type="submission" date="2023-01" db="EMBL/GenBank/DDBJ databases">
        <authorList>
            <person name="Petersen C."/>
        </authorList>
    </citation>
    <scope>NUCLEOTIDE SEQUENCE</scope>
    <source>
        <strain evidence="3">IBT 17514</strain>
    </source>
</reference>
<evidence type="ECO:0000259" key="2">
    <source>
        <dbReference type="Pfam" id="PF22749"/>
    </source>
</evidence>
<dbReference type="GO" id="GO:0005634">
    <property type="term" value="C:nucleus"/>
    <property type="evidence" value="ECO:0007669"/>
    <property type="project" value="TreeGrafter"/>
</dbReference>
<dbReference type="PANTHER" id="PTHR21357:SF4">
    <property type="entry name" value="FAM172 FAMILY PROTEIN HOMOLOG CG10038"/>
    <property type="match status" value="1"/>
</dbReference>
<feature type="compositionally biased region" description="Basic and acidic residues" evidence="1">
    <location>
        <begin position="388"/>
        <end position="416"/>
    </location>
</feature>
<organism evidence="3 4">
    <name type="scientific">Penicillium malachiteum</name>
    <dbReference type="NCBI Taxonomy" id="1324776"/>
    <lineage>
        <taxon>Eukaryota</taxon>
        <taxon>Fungi</taxon>
        <taxon>Dikarya</taxon>
        <taxon>Ascomycota</taxon>
        <taxon>Pezizomycotina</taxon>
        <taxon>Eurotiomycetes</taxon>
        <taxon>Eurotiomycetidae</taxon>
        <taxon>Eurotiales</taxon>
        <taxon>Aspergillaceae</taxon>
        <taxon>Penicillium</taxon>
    </lineage>
</organism>
<protein>
    <recommendedName>
        <fullName evidence="2">Arb2 domain-containing protein</fullName>
    </recommendedName>
</protein>
<dbReference type="Pfam" id="PF22749">
    <property type="entry name" value="Arb2"/>
    <property type="match status" value="1"/>
</dbReference>
<dbReference type="Proteomes" id="UP001215712">
    <property type="component" value="Unassembled WGS sequence"/>
</dbReference>
<dbReference type="GO" id="GO:0035197">
    <property type="term" value="F:siRNA binding"/>
    <property type="evidence" value="ECO:0007669"/>
    <property type="project" value="TreeGrafter"/>
</dbReference>
<evidence type="ECO:0000313" key="3">
    <source>
        <dbReference type="EMBL" id="KAJ5703489.1"/>
    </source>
</evidence>
<gene>
    <name evidence="3" type="ORF">N7493_011878</name>
</gene>
<dbReference type="AlphaFoldDB" id="A0AAD6MQ90"/>
<name>A0AAD6MQ90_9EURO</name>
<dbReference type="PANTHER" id="PTHR21357">
    <property type="entry name" value="FAM172 FAMILY PROTEIN HOMOLOG CG10038"/>
    <property type="match status" value="1"/>
</dbReference>
<dbReference type="InterPro" id="IPR048263">
    <property type="entry name" value="Arb2"/>
</dbReference>
<evidence type="ECO:0000256" key="1">
    <source>
        <dbReference type="SAM" id="MobiDB-lite"/>
    </source>
</evidence>
<dbReference type="EMBL" id="JAQJAN010000023">
    <property type="protein sequence ID" value="KAJ5703489.1"/>
    <property type="molecule type" value="Genomic_DNA"/>
</dbReference>
<dbReference type="InterPro" id="IPR053858">
    <property type="entry name" value="Arb2_dom"/>
</dbReference>
<evidence type="ECO:0000313" key="4">
    <source>
        <dbReference type="Proteomes" id="UP001215712"/>
    </source>
</evidence>